<reference evidence="2 3" key="1">
    <citation type="submission" date="2020-06" db="EMBL/GenBank/DDBJ databases">
        <authorList>
            <person name="Criscuolo A."/>
        </authorList>
    </citation>
    <scope>NUCLEOTIDE SEQUENCE [LARGE SCALE GENOMIC DNA]</scope>
    <source>
        <strain evidence="3">CIP 110025</strain>
    </source>
</reference>
<evidence type="ECO:0000313" key="2">
    <source>
        <dbReference type="EMBL" id="CAD0009995.1"/>
    </source>
</evidence>
<evidence type="ECO:0008006" key="4">
    <source>
        <dbReference type="Google" id="ProtNLM"/>
    </source>
</evidence>
<accession>A0A6V6ZEF8</accession>
<sequence>MNCQIRMILTILLLTLVCSCATKKTTYLTINSKRIIIVENDSILRYTELIGCLGNSNTLNYKKENGLLKVSGIADTKKEGIFSLATDLYGAELKIETDSLIIKRTGEIFYKEQILKSKANQNFQDFYIILNDKKKKITKSNIKRILTNIDLENYDSVEMEKNNAQSEYGIDEKYKTLKLVRK</sequence>
<evidence type="ECO:0000313" key="3">
    <source>
        <dbReference type="Proteomes" id="UP000556700"/>
    </source>
</evidence>
<feature type="chain" id="PRO_5027957541" description="Lipoprotein" evidence="1">
    <location>
        <begin position="24"/>
        <end position="182"/>
    </location>
</feature>
<organism evidence="2 3">
    <name type="scientific">Flavobacterium chungangense</name>
    <dbReference type="NCBI Taxonomy" id="554283"/>
    <lineage>
        <taxon>Bacteria</taxon>
        <taxon>Pseudomonadati</taxon>
        <taxon>Bacteroidota</taxon>
        <taxon>Flavobacteriia</taxon>
        <taxon>Flavobacteriales</taxon>
        <taxon>Flavobacteriaceae</taxon>
        <taxon>Flavobacterium</taxon>
    </lineage>
</organism>
<name>A0A6V6ZEF8_9FLAO</name>
<proteinExistence type="predicted"/>
<gene>
    <name evidence="2" type="ORF">FLACHUCJ7_04635</name>
</gene>
<dbReference type="EMBL" id="CAIJDO010000365">
    <property type="protein sequence ID" value="CAD0009995.1"/>
    <property type="molecule type" value="Genomic_DNA"/>
</dbReference>
<evidence type="ECO:0000256" key="1">
    <source>
        <dbReference type="SAM" id="SignalP"/>
    </source>
</evidence>
<dbReference type="Proteomes" id="UP000556700">
    <property type="component" value="Unassembled WGS sequence"/>
</dbReference>
<keyword evidence="1" id="KW-0732">Signal</keyword>
<protein>
    <recommendedName>
        <fullName evidence="4">Lipoprotein</fullName>
    </recommendedName>
</protein>
<feature type="signal peptide" evidence="1">
    <location>
        <begin position="1"/>
        <end position="23"/>
    </location>
</feature>
<comment type="caution">
    <text evidence="2">The sequence shown here is derived from an EMBL/GenBank/DDBJ whole genome shotgun (WGS) entry which is preliminary data.</text>
</comment>
<keyword evidence="3" id="KW-1185">Reference proteome</keyword>
<dbReference type="PROSITE" id="PS51257">
    <property type="entry name" value="PROKAR_LIPOPROTEIN"/>
    <property type="match status" value="1"/>
</dbReference>
<dbReference type="AlphaFoldDB" id="A0A6V6ZEF8"/>